<dbReference type="InParanoid" id="A0A2H3DM42"/>
<sequence>MLHRRGRETRRSSPIIPVKEQSRYHKDTRLVNDVVISPGKYWPNNRYPCAWSSSLRYQWNESIYSSPLRILCAPAEGLPKCSENSFVERRAQSLPVLLKKGCRIRMTRKGLDKLEKLKDLRSS</sequence>
<evidence type="ECO:0000313" key="2">
    <source>
        <dbReference type="Proteomes" id="UP000217790"/>
    </source>
</evidence>
<dbReference type="Proteomes" id="UP000217790">
    <property type="component" value="Unassembled WGS sequence"/>
</dbReference>
<protein>
    <submittedName>
        <fullName evidence="1">Uncharacterized protein</fullName>
    </submittedName>
</protein>
<gene>
    <name evidence="1" type="ORF">ARMGADRAFT_691168</name>
</gene>
<evidence type="ECO:0000313" key="1">
    <source>
        <dbReference type="EMBL" id="PBK96289.1"/>
    </source>
</evidence>
<dbReference type="EMBL" id="KZ293650">
    <property type="protein sequence ID" value="PBK96289.1"/>
    <property type="molecule type" value="Genomic_DNA"/>
</dbReference>
<name>A0A2H3DM42_ARMGA</name>
<reference evidence="2" key="1">
    <citation type="journal article" date="2017" name="Nat. Ecol. Evol.">
        <title>Genome expansion and lineage-specific genetic innovations in the forest pathogenic fungi Armillaria.</title>
        <authorList>
            <person name="Sipos G."/>
            <person name="Prasanna A.N."/>
            <person name="Walter M.C."/>
            <person name="O'Connor E."/>
            <person name="Balint B."/>
            <person name="Krizsan K."/>
            <person name="Kiss B."/>
            <person name="Hess J."/>
            <person name="Varga T."/>
            <person name="Slot J."/>
            <person name="Riley R."/>
            <person name="Boka B."/>
            <person name="Rigling D."/>
            <person name="Barry K."/>
            <person name="Lee J."/>
            <person name="Mihaltcheva S."/>
            <person name="LaButti K."/>
            <person name="Lipzen A."/>
            <person name="Waldron R."/>
            <person name="Moloney N.M."/>
            <person name="Sperisen C."/>
            <person name="Kredics L."/>
            <person name="Vagvoelgyi C."/>
            <person name="Patrignani A."/>
            <person name="Fitzpatrick D."/>
            <person name="Nagy I."/>
            <person name="Doyle S."/>
            <person name="Anderson J.B."/>
            <person name="Grigoriev I.V."/>
            <person name="Gueldener U."/>
            <person name="Muensterkoetter M."/>
            <person name="Nagy L.G."/>
        </authorList>
    </citation>
    <scope>NUCLEOTIDE SEQUENCE [LARGE SCALE GENOMIC DNA]</scope>
    <source>
        <strain evidence="2">Ar21-2</strain>
    </source>
</reference>
<dbReference type="AlphaFoldDB" id="A0A2H3DM42"/>
<organism evidence="1 2">
    <name type="scientific">Armillaria gallica</name>
    <name type="common">Bulbous honey fungus</name>
    <name type="synonym">Armillaria bulbosa</name>
    <dbReference type="NCBI Taxonomy" id="47427"/>
    <lineage>
        <taxon>Eukaryota</taxon>
        <taxon>Fungi</taxon>
        <taxon>Dikarya</taxon>
        <taxon>Basidiomycota</taxon>
        <taxon>Agaricomycotina</taxon>
        <taxon>Agaricomycetes</taxon>
        <taxon>Agaricomycetidae</taxon>
        <taxon>Agaricales</taxon>
        <taxon>Marasmiineae</taxon>
        <taxon>Physalacriaceae</taxon>
        <taxon>Armillaria</taxon>
    </lineage>
</organism>
<keyword evidence="2" id="KW-1185">Reference proteome</keyword>
<accession>A0A2H3DM42</accession>
<proteinExistence type="predicted"/>